<proteinExistence type="predicted"/>
<evidence type="ECO:0000256" key="1">
    <source>
        <dbReference type="SAM" id="MobiDB-lite"/>
    </source>
</evidence>
<accession>K0IDU2</accession>
<feature type="region of interest" description="Disordered" evidence="1">
    <location>
        <begin position="1"/>
        <end position="24"/>
    </location>
</feature>
<evidence type="ECO:0000313" key="2">
    <source>
        <dbReference type="EMBL" id="AFU56983.1"/>
    </source>
</evidence>
<evidence type="ECO:0000313" key="3">
    <source>
        <dbReference type="Proteomes" id="UP000008037"/>
    </source>
</evidence>
<dbReference type="GeneID" id="58787602"/>
<dbReference type="BioCyc" id="CNIT1237085:G1324-33-MONOMER"/>
<keyword evidence="3" id="KW-1185">Reference proteome</keyword>
<reference evidence="2 3" key="1">
    <citation type="journal article" date="2012" name="Environ. Microbiol.">
        <title>The genome of the ammonia-oxidizing Candidatus Nitrososphaera gargensis: insights into metabolic versatility and environmental adaptations.</title>
        <authorList>
            <person name="Spang A."/>
            <person name="Poehlein A."/>
            <person name="Offre P."/>
            <person name="Zumbragel S."/>
            <person name="Haider S."/>
            <person name="Rychlik N."/>
            <person name="Nowka B."/>
            <person name="Schmeisser C."/>
            <person name="Lebedeva E.V."/>
            <person name="Rattei T."/>
            <person name="Bohm C."/>
            <person name="Schmid M."/>
            <person name="Galushko A."/>
            <person name="Hatzenpichler R."/>
            <person name="Weinmaier T."/>
            <person name="Daniel R."/>
            <person name="Schleper C."/>
            <person name="Spieck E."/>
            <person name="Streit W."/>
            <person name="Wagner M."/>
        </authorList>
    </citation>
    <scope>NUCLEOTIDE SEQUENCE [LARGE SCALE GENOMIC DNA]</scope>
    <source>
        <strain evidence="3">Ga9.2</strain>
    </source>
</reference>
<feature type="compositionally biased region" description="Polar residues" evidence="1">
    <location>
        <begin position="1"/>
        <end position="11"/>
    </location>
</feature>
<dbReference type="KEGG" id="nga:Ngar_c00330"/>
<organism evidence="2 3">
    <name type="scientific">Nitrososphaera gargensis (strain Ga9.2)</name>
    <dbReference type="NCBI Taxonomy" id="1237085"/>
    <lineage>
        <taxon>Archaea</taxon>
        <taxon>Nitrososphaerota</taxon>
        <taxon>Nitrososphaeria</taxon>
        <taxon>Nitrososphaerales</taxon>
        <taxon>Nitrososphaeraceae</taxon>
        <taxon>Nitrososphaera</taxon>
    </lineage>
</organism>
<dbReference type="InParanoid" id="K0IDU2"/>
<dbReference type="Proteomes" id="UP000008037">
    <property type="component" value="Chromosome"/>
</dbReference>
<dbReference type="STRING" id="1237085.Ngar_c00330"/>
<name>K0IDU2_NITGG</name>
<dbReference type="AlphaFoldDB" id="K0IDU2"/>
<dbReference type="OrthoDB" id="11651at2157"/>
<sequence length="58" mass="6682">MNFRNAIQTRVGSGAPKNEQERTVTDRDGVAHLEYFMNGSWRHSTARCKLRVNKTCNK</sequence>
<dbReference type="EMBL" id="CP002408">
    <property type="protein sequence ID" value="AFU56983.1"/>
    <property type="molecule type" value="Genomic_DNA"/>
</dbReference>
<dbReference type="HOGENOM" id="CLU_210694_0_0_2"/>
<protein>
    <submittedName>
        <fullName evidence="2">Uncharacterized protein</fullName>
    </submittedName>
</protein>
<dbReference type="RefSeq" id="WP_015017556.1">
    <property type="nucleotide sequence ID" value="NC_018719.1"/>
</dbReference>
<gene>
    <name evidence="2" type="ordered locus">Ngar_c00330</name>
</gene>